<proteinExistence type="predicted"/>
<protein>
    <submittedName>
        <fullName evidence="1">7081_t:CDS:1</fullName>
    </submittedName>
</protein>
<reference evidence="1" key="1">
    <citation type="submission" date="2021-06" db="EMBL/GenBank/DDBJ databases">
        <authorList>
            <person name="Kallberg Y."/>
            <person name="Tangrot J."/>
            <person name="Rosling A."/>
        </authorList>
    </citation>
    <scope>NUCLEOTIDE SEQUENCE</scope>
    <source>
        <strain evidence="1">AU212A</strain>
    </source>
</reference>
<comment type="caution">
    <text evidence="1">The sequence shown here is derived from an EMBL/GenBank/DDBJ whole genome shotgun (WGS) entry which is preliminary data.</text>
</comment>
<dbReference type="Proteomes" id="UP000789860">
    <property type="component" value="Unassembled WGS sequence"/>
</dbReference>
<feature type="non-terminal residue" evidence="1">
    <location>
        <position position="53"/>
    </location>
</feature>
<name>A0ACA9M5M6_9GLOM</name>
<evidence type="ECO:0000313" key="1">
    <source>
        <dbReference type="EMBL" id="CAG8569534.1"/>
    </source>
</evidence>
<organism evidence="1 2">
    <name type="scientific">Scutellospora calospora</name>
    <dbReference type="NCBI Taxonomy" id="85575"/>
    <lineage>
        <taxon>Eukaryota</taxon>
        <taxon>Fungi</taxon>
        <taxon>Fungi incertae sedis</taxon>
        <taxon>Mucoromycota</taxon>
        <taxon>Glomeromycotina</taxon>
        <taxon>Glomeromycetes</taxon>
        <taxon>Diversisporales</taxon>
        <taxon>Gigasporaceae</taxon>
        <taxon>Scutellospora</taxon>
    </lineage>
</organism>
<evidence type="ECO:0000313" key="2">
    <source>
        <dbReference type="Proteomes" id="UP000789860"/>
    </source>
</evidence>
<dbReference type="EMBL" id="CAJVPM010010033">
    <property type="protein sequence ID" value="CAG8569534.1"/>
    <property type="molecule type" value="Genomic_DNA"/>
</dbReference>
<accession>A0ACA9M5M6</accession>
<keyword evidence="2" id="KW-1185">Reference proteome</keyword>
<gene>
    <name evidence="1" type="ORF">SCALOS_LOCUS5801</name>
</gene>
<sequence length="53" mass="6362">MSNRSLMVEDLEAQYLINLSFVVNTEKKYLKFDDKEELDIFLSLFLSWLTKKD</sequence>